<feature type="region of interest" description="Disordered" evidence="1">
    <location>
        <begin position="103"/>
        <end position="151"/>
    </location>
</feature>
<dbReference type="EMBL" id="QPFP01000050">
    <property type="protein sequence ID" value="TEB26180.1"/>
    <property type="molecule type" value="Genomic_DNA"/>
</dbReference>
<feature type="region of interest" description="Disordered" evidence="1">
    <location>
        <begin position="172"/>
        <end position="194"/>
    </location>
</feature>
<evidence type="ECO:0000256" key="1">
    <source>
        <dbReference type="SAM" id="MobiDB-lite"/>
    </source>
</evidence>
<evidence type="ECO:0000313" key="2">
    <source>
        <dbReference type="EMBL" id="TEB26180.1"/>
    </source>
</evidence>
<protein>
    <submittedName>
        <fullName evidence="2">Uncharacterized protein</fullName>
    </submittedName>
</protein>
<sequence length="194" mass="21103">MLRNGVSHVFVHLYHGTNKRIHTHLARTSPQSPRLNEGLWRHLPIPTSLSPGVPSAQPRLISLPTPPLLAPLWCHCTVPSQSATSSSYLYPTPRRTYPTWREEAAGETGGRGGTGSGLLVSASGGGGWPGSIRVASRRRRTDEVASTRTDATRADLTRERRFEVLDRREGASVCGVEDDGDGGRGVEQARDGYR</sequence>
<comment type="caution">
    <text evidence="2">The sequence shown here is derived from an EMBL/GenBank/DDBJ whole genome shotgun (WGS) entry which is preliminary data.</text>
</comment>
<evidence type="ECO:0000313" key="3">
    <source>
        <dbReference type="Proteomes" id="UP000298030"/>
    </source>
</evidence>
<keyword evidence="3" id="KW-1185">Reference proteome</keyword>
<proteinExistence type="predicted"/>
<accession>A0A4Y7SWD9</accession>
<dbReference type="Proteomes" id="UP000298030">
    <property type="component" value="Unassembled WGS sequence"/>
</dbReference>
<feature type="compositionally biased region" description="Basic and acidic residues" evidence="1">
    <location>
        <begin position="140"/>
        <end position="151"/>
    </location>
</feature>
<gene>
    <name evidence="2" type="ORF">FA13DRAFT_1095140</name>
</gene>
<dbReference type="AlphaFoldDB" id="A0A4Y7SWD9"/>
<feature type="compositionally biased region" description="Gly residues" evidence="1">
    <location>
        <begin position="107"/>
        <end position="116"/>
    </location>
</feature>
<name>A0A4Y7SWD9_COPMI</name>
<reference evidence="2 3" key="1">
    <citation type="journal article" date="2019" name="Nat. Ecol. Evol.">
        <title>Megaphylogeny resolves global patterns of mushroom evolution.</title>
        <authorList>
            <person name="Varga T."/>
            <person name="Krizsan K."/>
            <person name="Foldi C."/>
            <person name="Dima B."/>
            <person name="Sanchez-Garcia M."/>
            <person name="Sanchez-Ramirez S."/>
            <person name="Szollosi G.J."/>
            <person name="Szarkandi J.G."/>
            <person name="Papp V."/>
            <person name="Albert L."/>
            <person name="Andreopoulos W."/>
            <person name="Angelini C."/>
            <person name="Antonin V."/>
            <person name="Barry K.W."/>
            <person name="Bougher N.L."/>
            <person name="Buchanan P."/>
            <person name="Buyck B."/>
            <person name="Bense V."/>
            <person name="Catcheside P."/>
            <person name="Chovatia M."/>
            <person name="Cooper J."/>
            <person name="Damon W."/>
            <person name="Desjardin D."/>
            <person name="Finy P."/>
            <person name="Geml J."/>
            <person name="Haridas S."/>
            <person name="Hughes K."/>
            <person name="Justo A."/>
            <person name="Karasinski D."/>
            <person name="Kautmanova I."/>
            <person name="Kiss B."/>
            <person name="Kocsube S."/>
            <person name="Kotiranta H."/>
            <person name="LaButti K.M."/>
            <person name="Lechner B.E."/>
            <person name="Liimatainen K."/>
            <person name="Lipzen A."/>
            <person name="Lukacs Z."/>
            <person name="Mihaltcheva S."/>
            <person name="Morgado L.N."/>
            <person name="Niskanen T."/>
            <person name="Noordeloos M.E."/>
            <person name="Ohm R.A."/>
            <person name="Ortiz-Santana B."/>
            <person name="Ovrebo C."/>
            <person name="Racz N."/>
            <person name="Riley R."/>
            <person name="Savchenko A."/>
            <person name="Shiryaev A."/>
            <person name="Soop K."/>
            <person name="Spirin V."/>
            <person name="Szebenyi C."/>
            <person name="Tomsovsky M."/>
            <person name="Tulloss R.E."/>
            <person name="Uehling J."/>
            <person name="Grigoriev I.V."/>
            <person name="Vagvolgyi C."/>
            <person name="Papp T."/>
            <person name="Martin F.M."/>
            <person name="Miettinen O."/>
            <person name="Hibbett D.S."/>
            <person name="Nagy L.G."/>
        </authorList>
    </citation>
    <scope>NUCLEOTIDE SEQUENCE [LARGE SCALE GENOMIC DNA]</scope>
    <source>
        <strain evidence="2 3">FP101781</strain>
    </source>
</reference>
<feature type="compositionally biased region" description="Basic and acidic residues" evidence="1">
    <location>
        <begin position="181"/>
        <end position="194"/>
    </location>
</feature>
<organism evidence="2 3">
    <name type="scientific">Coprinellus micaceus</name>
    <name type="common">Glistening ink-cap mushroom</name>
    <name type="synonym">Coprinus micaceus</name>
    <dbReference type="NCBI Taxonomy" id="71717"/>
    <lineage>
        <taxon>Eukaryota</taxon>
        <taxon>Fungi</taxon>
        <taxon>Dikarya</taxon>
        <taxon>Basidiomycota</taxon>
        <taxon>Agaricomycotina</taxon>
        <taxon>Agaricomycetes</taxon>
        <taxon>Agaricomycetidae</taxon>
        <taxon>Agaricales</taxon>
        <taxon>Agaricineae</taxon>
        <taxon>Psathyrellaceae</taxon>
        <taxon>Coprinellus</taxon>
    </lineage>
</organism>